<evidence type="ECO:0000259" key="6">
    <source>
        <dbReference type="Pfam" id="PF09249"/>
    </source>
</evidence>
<keyword evidence="9" id="KW-1185">Reference proteome</keyword>
<dbReference type="InterPro" id="IPR042090">
    <property type="entry name" value="CCA_tRNA_nucleotrans_2"/>
</dbReference>
<proteinExistence type="inferred from homology"/>
<feature type="binding site" evidence="4">
    <location>
        <position position="181"/>
    </location>
    <ligand>
        <name>ATP</name>
        <dbReference type="ChEBI" id="CHEBI:30616"/>
    </ligand>
</feature>
<feature type="domain" description="CCA-adding enzyme C-terminal" evidence="7">
    <location>
        <begin position="309"/>
        <end position="433"/>
    </location>
</feature>
<dbReference type="Gene3D" id="3.30.460.10">
    <property type="entry name" value="Beta Polymerase, domain 2"/>
    <property type="match status" value="1"/>
</dbReference>
<feature type="binding site" evidence="4">
    <location>
        <position position="129"/>
    </location>
    <ligand>
        <name>Mg(2+)</name>
        <dbReference type="ChEBI" id="CHEBI:18420"/>
    </ligand>
</feature>
<dbReference type="Pfam" id="PF21133">
    <property type="entry name" value="CAA_C"/>
    <property type="match status" value="1"/>
</dbReference>
<dbReference type="Gene3D" id="1.10.1410.30">
    <property type="entry name" value="CCA tRNA nucleotidyltransferase, domain 2"/>
    <property type="match status" value="1"/>
</dbReference>
<dbReference type="EC" id="2.7.7.72" evidence="4"/>
<dbReference type="PANTHER" id="PTHR39643:SF1">
    <property type="entry name" value="CCA-ADDING ENZYME"/>
    <property type="match status" value="1"/>
</dbReference>
<dbReference type="SUPFAM" id="SSF81631">
    <property type="entry name" value="PAP/OAS1 substrate-binding domain"/>
    <property type="match status" value="1"/>
</dbReference>
<keyword evidence="4" id="KW-0460">Magnesium</keyword>
<dbReference type="InterPro" id="IPR048833">
    <property type="entry name" value="CAA_C"/>
</dbReference>
<keyword evidence="1 4" id="KW-0808">Transferase</keyword>
<dbReference type="GO" id="GO:0042245">
    <property type="term" value="P:RNA repair"/>
    <property type="evidence" value="ECO:0007669"/>
    <property type="project" value="UniProtKB-KW"/>
</dbReference>
<evidence type="ECO:0000313" key="9">
    <source>
        <dbReference type="Proteomes" id="UP000196694"/>
    </source>
</evidence>
<evidence type="ECO:0000313" key="8">
    <source>
        <dbReference type="EMBL" id="OWJ54064.1"/>
    </source>
</evidence>
<dbReference type="PANTHER" id="PTHR39643">
    <property type="entry name" value="CCA-ADDING ENZYME"/>
    <property type="match status" value="1"/>
</dbReference>
<comment type="miscellaneous">
    <text evidence="4">A single active site specifically recognizes both ATP and CTP and is responsible for their addition.</text>
</comment>
<evidence type="ECO:0000259" key="5">
    <source>
        <dbReference type="Pfam" id="PF01909"/>
    </source>
</evidence>
<comment type="cofactor">
    <cofactor evidence="4">
        <name>Mg(2+)</name>
        <dbReference type="ChEBI" id="CHEBI:18420"/>
    </cofactor>
</comment>
<dbReference type="InterPro" id="IPR011068">
    <property type="entry name" value="NuclTrfase_I-like_C"/>
</dbReference>
<keyword evidence="4" id="KW-0692">RNA repair</keyword>
<dbReference type="PIRSF" id="PIRSF005335">
    <property type="entry name" value="CCA_arch"/>
    <property type="match status" value="1"/>
</dbReference>
<feature type="binding site" evidence="4">
    <location>
        <position position="65"/>
    </location>
    <ligand>
        <name>CTP</name>
        <dbReference type="ChEBI" id="CHEBI:37563"/>
    </ligand>
</feature>
<dbReference type="HAMAP" id="MF_01264">
    <property type="entry name" value="CCA_arch"/>
    <property type="match status" value="1"/>
</dbReference>
<feature type="binding site" evidence="4">
    <location>
        <position position="152"/>
    </location>
    <ligand>
        <name>ATP</name>
        <dbReference type="ChEBI" id="CHEBI:30616"/>
    </ligand>
</feature>
<dbReference type="InterPro" id="IPR002934">
    <property type="entry name" value="Polymerase_NTP_transf_dom"/>
</dbReference>
<keyword evidence="4" id="KW-0819">tRNA processing</keyword>
<comment type="similarity">
    <text evidence="4">Belongs to the tRNA nucleotidyltransferase/poly(A) polymerase family. Archaeal CCA-adding enzyme subfamily.</text>
</comment>
<comment type="catalytic activity">
    <reaction evidence="4">
        <text>a tRNA precursor + 2 CTP + ATP = a tRNA with a 3' CCA end + 3 diphosphate</text>
        <dbReference type="Rhea" id="RHEA:14433"/>
        <dbReference type="Rhea" id="RHEA-COMP:10465"/>
        <dbReference type="Rhea" id="RHEA-COMP:10468"/>
        <dbReference type="ChEBI" id="CHEBI:30616"/>
        <dbReference type="ChEBI" id="CHEBI:33019"/>
        <dbReference type="ChEBI" id="CHEBI:37563"/>
        <dbReference type="ChEBI" id="CHEBI:74896"/>
        <dbReference type="ChEBI" id="CHEBI:83071"/>
        <dbReference type="EC" id="2.7.7.72"/>
    </reaction>
</comment>
<dbReference type="InterPro" id="IPR043519">
    <property type="entry name" value="NT_sf"/>
</dbReference>
<dbReference type="InterPro" id="IPR008229">
    <property type="entry name" value="CCA-adding_arc"/>
</dbReference>
<dbReference type="Pfam" id="PF09249">
    <property type="entry name" value="tRNA_NucTransf2"/>
    <property type="match status" value="1"/>
</dbReference>
<gene>
    <name evidence="4" type="primary">cca</name>
    <name evidence="8" type="ORF">Pdsh_09375</name>
</gene>
<comment type="subunit">
    <text evidence="4">Homodimer.</text>
</comment>
<feature type="binding site" evidence="4">
    <location>
        <position position="172"/>
    </location>
    <ligand>
        <name>ATP</name>
        <dbReference type="ChEBI" id="CHEBI:30616"/>
    </ligand>
</feature>
<dbReference type="SUPFAM" id="SSF81301">
    <property type="entry name" value="Nucleotidyltransferase"/>
    <property type="match status" value="1"/>
</dbReference>
<dbReference type="GO" id="GO:0000287">
    <property type="term" value="F:magnesium ion binding"/>
    <property type="evidence" value="ECO:0007669"/>
    <property type="project" value="UniProtKB-UniRule"/>
</dbReference>
<feature type="binding site" evidence="4">
    <location>
        <position position="65"/>
    </location>
    <ligand>
        <name>ATP</name>
        <dbReference type="ChEBI" id="CHEBI:30616"/>
    </ligand>
</feature>
<evidence type="ECO:0000256" key="3">
    <source>
        <dbReference type="ARBA" id="ARBA00022840"/>
    </source>
</evidence>
<keyword evidence="4" id="KW-0479">Metal-binding</keyword>
<sequence length="480" mass="53901">MYAKVPGACKLARVEEEILSAIKPSKKEKERAEEAARRAKSLVENALRDLGITGVNVTIEGSYAKDTWISGDLDLDLFILLPPSECLDVIKSGIVDRLAAKLSSMGLTIEKHYAQHPYLRVLVNDIWVEIVPGCAVPDPDKPVTAVDRTPFHRQYVISKMTPEMRDEARLLKSFMKGVGVYGAEIAIQGFSGYLVELLIIHYGCFRSVLEAAQSWRPPVVIDIENHYRDKRVLLKKFKDAAMIVVDPVDPDRNVAAAVSRQSLARFIVASLLYLNEPRKDFFYVPGAVEKPRPLPGKVLAVYGSRAGNTIVALFESPQKLPPDNLWGIAKRVLRAAIRLLEHWGFRILDAGAYASEEGRRFIVLVELESRTLPQLQLHLGPPAWNTSNAYRFIEKYRADETAVGPWITSNGRLAVARPRRYRDAIALLRDRMSEWLPSSAQGFTVSVATLPEAIDRLQGDELAWLLETGYKAPHWMKPRR</sequence>
<keyword evidence="3 4" id="KW-0067">ATP-binding</keyword>
<dbReference type="InterPro" id="IPR015329">
    <property type="entry name" value="tRNA_NucTransf2"/>
</dbReference>
<evidence type="ECO:0000256" key="2">
    <source>
        <dbReference type="ARBA" id="ARBA00022741"/>
    </source>
</evidence>
<evidence type="ECO:0000259" key="7">
    <source>
        <dbReference type="Pfam" id="PF21133"/>
    </source>
</evidence>
<protein>
    <recommendedName>
        <fullName evidence="4">CCA-adding enzyme</fullName>
        <ecNumber evidence="4">2.7.7.72</ecNumber>
    </recommendedName>
    <alternativeName>
        <fullName evidence="4">CCA tRNA nucleotidyltransferase</fullName>
    </alternativeName>
    <alternativeName>
        <fullName evidence="4">tRNA CCA-pyrophosphorylase</fullName>
    </alternativeName>
    <alternativeName>
        <fullName evidence="4">tRNA adenylyl-/cytidylyl- transferase</fullName>
    </alternativeName>
    <alternativeName>
        <fullName evidence="4">tRNA nucleotidyltransferase</fullName>
    </alternativeName>
    <alternativeName>
        <fullName evidence="4">tRNA-NT</fullName>
    </alternativeName>
</protein>
<keyword evidence="2 4" id="KW-0547">Nucleotide-binding</keyword>
<dbReference type="GO" id="GO:0005524">
    <property type="term" value="F:ATP binding"/>
    <property type="evidence" value="ECO:0007669"/>
    <property type="project" value="UniProtKB-UniRule"/>
</dbReference>
<dbReference type="GO" id="GO:0160016">
    <property type="term" value="F:CCACCA tRNA nucleotidyltransferase activity"/>
    <property type="evidence" value="ECO:0007669"/>
    <property type="project" value="RHEA"/>
</dbReference>
<comment type="catalytic activity">
    <reaction evidence="4">
        <text>a tRNA with a 3' CCA end + 2 CTP + ATP = a tRNA with a 3' CCACCA end + 3 diphosphate</text>
        <dbReference type="Rhea" id="RHEA:76235"/>
        <dbReference type="Rhea" id="RHEA-COMP:10468"/>
        <dbReference type="Rhea" id="RHEA-COMP:18655"/>
        <dbReference type="ChEBI" id="CHEBI:30616"/>
        <dbReference type="ChEBI" id="CHEBI:33019"/>
        <dbReference type="ChEBI" id="CHEBI:37563"/>
        <dbReference type="ChEBI" id="CHEBI:83071"/>
        <dbReference type="ChEBI" id="CHEBI:195187"/>
    </reaction>
</comment>
<comment type="caution">
    <text evidence="8">The sequence shown here is derived from an EMBL/GenBank/DDBJ whole genome shotgun (WGS) entry which is preliminary data.</text>
</comment>
<dbReference type="GO" id="GO:0000049">
    <property type="term" value="F:tRNA binding"/>
    <property type="evidence" value="ECO:0007669"/>
    <property type="project" value="UniProtKB-UniRule"/>
</dbReference>
<feature type="binding site" evidence="4">
    <location>
        <position position="74"/>
    </location>
    <ligand>
        <name>Mg(2+)</name>
        <dbReference type="ChEBI" id="CHEBI:18420"/>
    </ligand>
</feature>
<accession>A0A211YMA1</accession>
<organism evidence="8 9">
    <name type="scientific">Pyrodictium delaneyi</name>
    <dbReference type="NCBI Taxonomy" id="1273541"/>
    <lineage>
        <taxon>Archaea</taxon>
        <taxon>Thermoproteota</taxon>
        <taxon>Thermoprotei</taxon>
        <taxon>Desulfurococcales</taxon>
        <taxon>Pyrodictiaceae</taxon>
        <taxon>Pyrodictium</taxon>
    </lineage>
</organism>
<feature type="binding site" evidence="4">
    <location>
        <position position="76"/>
    </location>
    <ligand>
        <name>Mg(2+)</name>
        <dbReference type="ChEBI" id="CHEBI:18420"/>
    </ligand>
</feature>
<feature type="domain" description="Polymerase nucleotidyl transferase" evidence="5">
    <location>
        <begin position="44"/>
        <end position="117"/>
    </location>
</feature>
<feature type="binding site" evidence="4">
    <location>
        <position position="62"/>
    </location>
    <ligand>
        <name>ATP</name>
        <dbReference type="ChEBI" id="CHEBI:30616"/>
    </ligand>
</feature>
<reference evidence="8 9" key="1">
    <citation type="submission" date="2017-05" db="EMBL/GenBank/DDBJ databases">
        <title>The draft genome of the hyperthermophilic archaeon 'Pyrodictium delaneyi strain Hulk', an iron and nitrate reducer, reveals the capacity for sulfate reduction.</title>
        <authorList>
            <person name="Demey L.M."/>
            <person name="Miller C."/>
            <person name="Manzella M."/>
            <person name="Reguera G."/>
            <person name="Kashefi K."/>
        </authorList>
    </citation>
    <scope>NUCLEOTIDE SEQUENCE [LARGE SCALE GENOMIC DNA]</scope>
    <source>
        <strain evidence="8 9">Hulk</strain>
    </source>
</reference>
<dbReference type="SUPFAM" id="SSF55003">
    <property type="entry name" value="PAP/Archaeal CCA-adding enzyme, C-terminal domain"/>
    <property type="match status" value="1"/>
</dbReference>
<feature type="domain" description="tRNA nucleotidyltransferase substrate binding" evidence="6">
    <location>
        <begin position="166"/>
        <end position="283"/>
    </location>
</feature>
<dbReference type="AlphaFoldDB" id="A0A211YMA1"/>
<dbReference type="NCBIfam" id="TIGR03671">
    <property type="entry name" value="cca_archaeal"/>
    <property type="match status" value="1"/>
</dbReference>
<dbReference type="GO" id="GO:0001680">
    <property type="term" value="P:tRNA 3'-terminal CCA addition"/>
    <property type="evidence" value="ECO:0007669"/>
    <property type="project" value="UniProtKB-UniRule"/>
</dbReference>
<dbReference type="EMBL" id="NCQP01000007">
    <property type="protein sequence ID" value="OWJ54064.1"/>
    <property type="molecule type" value="Genomic_DNA"/>
</dbReference>
<keyword evidence="4" id="KW-0694">RNA-binding</keyword>
<feature type="binding site" evidence="4">
    <location>
        <position position="152"/>
    </location>
    <ligand>
        <name>CTP</name>
        <dbReference type="ChEBI" id="CHEBI:37563"/>
    </ligand>
</feature>
<name>A0A211YMA1_9CREN</name>
<keyword evidence="4" id="KW-0548">Nucleotidyltransferase</keyword>
<dbReference type="Gene3D" id="3.30.70.590">
    <property type="entry name" value="Poly(A) polymerase predicted RNA binding domain"/>
    <property type="match status" value="1"/>
</dbReference>
<feature type="binding site" evidence="4">
    <location>
        <position position="62"/>
    </location>
    <ligand>
        <name>CTP</name>
        <dbReference type="ChEBI" id="CHEBI:37563"/>
    </ligand>
</feature>
<dbReference type="Pfam" id="PF01909">
    <property type="entry name" value="NTP_transf_2"/>
    <property type="match status" value="1"/>
</dbReference>
<dbReference type="Proteomes" id="UP000196694">
    <property type="component" value="Unassembled WGS sequence"/>
</dbReference>
<feature type="binding site" evidence="4">
    <location>
        <position position="172"/>
    </location>
    <ligand>
        <name>CTP</name>
        <dbReference type="ChEBI" id="CHEBI:37563"/>
    </ligand>
</feature>
<feature type="binding site" evidence="4">
    <location>
        <position position="181"/>
    </location>
    <ligand>
        <name>CTP</name>
        <dbReference type="ChEBI" id="CHEBI:37563"/>
    </ligand>
</feature>
<evidence type="ECO:0000256" key="4">
    <source>
        <dbReference type="HAMAP-Rule" id="MF_01264"/>
    </source>
</evidence>
<dbReference type="GO" id="GO:0004810">
    <property type="term" value="F:CCA tRNA nucleotidyltransferase activity"/>
    <property type="evidence" value="ECO:0007669"/>
    <property type="project" value="UniProtKB-UniRule"/>
</dbReference>
<evidence type="ECO:0000256" key="1">
    <source>
        <dbReference type="ARBA" id="ARBA00022679"/>
    </source>
</evidence>
<comment type="function">
    <text evidence="4">Catalyzes the addition and repair of the essential 3'-terminal CCA sequence in tRNAs without using a nucleic acid template. Adds these three nucleotides in the order of C, C, and A to the tRNA nucleotide-73, using CTP and ATP as substrates and producing inorganic pyrophosphate. tRNA 3'-terminal CCA addition is required both for tRNA processing and repair. Also involved in tRNA surveillance by mediating tandem CCA addition to generate a CCACCA at the 3' terminus of unstable tRNAs. While stable tRNAs receive only 3'-terminal CCA, unstable tRNAs are marked with CCACCA and rapidly degraded.</text>
</comment>